<dbReference type="GO" id="GO:0055085">
    <property type="term" value="P:transmembrane transport"/>
    <property type="evidence" value="ECO:0007669"/>
    <property type="project" value="UniProtKB-ARBA"/>
</dbReference>
<dbReference type="SMART" id="SM00382">
    <property type="entry name" value="AAA"/>
    <property type="match status" value="1"/>
</dbReference>
<keyword evidence="4" id="KW-0547">Nucleotide-binding</keyword>
<comment type="similarity">
    <text evidence="2">Belongs to the ABC transporter superfamily.</text>
</comment>
<dbReference type="Pfam" id="PF08352">
    <property type="entry name" value="oligo_HPY"/>
    <property type="match status" value="1"/>
</dbReference>
<evidence type="ECO:0000259" key="6">
    <source>
        <dbReference type="PROSITE" id="PS50893"/>
    </source>
</evidence>
<dbReference type="InterPro" id="IPR050319">
    <property type="entry name" value="ABC_transp_ATP-bind"/>
</dbReference>
<dbReference type="SUPFAM" id="SSF52540">
    <property type="entry name" value="P-loop containing nucleoside triphosphate hydrolases"/>
    <property type="match status" value="1"/>
</dbReference>
<evidence type="ECO:0000256" key="3">
    <source>
        <dbReference type="ARBA" id="ARBA00022448"/>
    </source>
</evidence>
<dbReference type="GO" id="GO:0005524">
    <property type="term" value="F:ATP binding"/>
    <property type="evidence" value="ECO:0007669"/>
    <property type="project" value="UniProtKB-KW"/>
</dbReference>
<name>A0A3P3DRH3_9RHOB</name>
<dbReference type="InterPro" id="IPR003593">
    <property type="entry name" value="AAA+_ATPase"/>
</dbReference>
<gene>
    <name evidence="7" type="ORF">EG244_06905</name>
</gene>
<evidence type="ECO:0000256" key="5">
    <source>
        <dbReference type="ARBA" id="ARBA00022840"/>
    </source>
</evidence>
<dbReference type="InterPro" id="IPR017871">
    <property type="entry name" value="ABC_transporter-like_CS"/>
</dbReference>
<dbReference type="Gene3D" id="3.40.50.300">
    <property type="entry name" value="P-loop containing nucleotide triphosphate hydrolases"/>
    <property type="match status" value="1"/>
</dbReference>
<keyword evidence="3" id="KW-0813">Transport</keyword>
<dbReference type="GO" id="GO:0015833">
    <property type="term" value="P:peptide transport"/>
    <property type="evidence" value="ECO:0007669"/>
    <property type="project" value="InterPro"/>
</dbReference>
<comment type="caution">
    <text evidence="7">The sequence shown here is derived from an EMBL/GenBank/DDBJ whole genome shotgun (WGS) entry which is preliminary data.</text>
</comment>
<evidence type="ECO:0000313" key="8">
    <source>
        <dbReference type="Proteomes" id="UP000282125"/>
    </source>
</evidence>
<dbReference type="InterPro" id="IPR027417">
    <property type="entry name" value="P-loop_NTPase"/>
</dbReference>
<dbReference type="PANTHER" id="PTHR43776">
    <property type="entry name" value="TRANSPORT ATP-BINDING PROTEIN"/>
    <property type="match status" value="1"/>
</dbReference>
<dbReference type="GO" id="GO:0016887">
    <property type="term" value="F:ATP hydrolysis activity"/>
    <property type="evidence" value="ECO:0007669"/>
    <property type="project" value="InterPro"/>
</dbReference>
<feature type="domain" description="ABC transporter" evidence="6">
    <location>
        <begin position="23"/>
        <end position="271"/>
    </location>
</feature>
<dbReference type="PANTHER" id="PTHR43776:SF7">
    <property type="entry name" value="D,D-DIPEPTIDE TRANSPORT ATP-BINDING PROTEIN DDPF-RELATED"/>
    <property type="match status" value="1"/>
</dbReference>
<proteinExistence type="inferred from homology"/>
<evidence type="ECO:0000256" key="1">
    <source>
        <dbReference type="ARBA" id="ARBA00004417"/>
    </source>
</evidence>
<evidence type="ECO:0000256" key="2">
    <source>
        <dbReference type="ARBA" id="ARBA00005417"/>
    </source>
</evidence>
<dbReference type="NCBIfam" id="TIGR01727">
    <property type="entry name" value="oligo_HPY"/>
    <property type="match status" value="1"/>
</dbReference>
<comment type="subcellular location">
    <subcellularLocation>
        <location evidence="1">Cell inner membrane</location>
        <topology evidence="1">Peripheral membrane protein</topology>
    </subcellularLocation>
</comment>
<evidence type="ECO:0000313" key="7">
    <source>
        <dbReference type="EMBL" id="RRH76142.1"/>
    </source>
</evidence>
<dbReference type="GO" id="GO:0005886">
    <property type="term" value="C:plasma membrane"/>
    <property type="evidence" value="ECO:0007669"/>
    <property type="project" value="UniProtKB-SubCell"/>
</dbReference>
<dbReference type="Pfam" id="PF00005">
    <property type="entry name" value="ABC_tran"/>
    <property type="match status" value="1"/>
</dbReference>
<dbReference type="InterPro" id="IPR003439">
    <property type="entry name" value="ABC_transporter-like_ATP-bd"/>
</dbReference>
<dbReference type="FunFam" id="3.40.50.300:FF:000016">
    <property type="entry name" value="Oligopeptide ABC transporter ATP-binding component"/>
    <property type="match status" value="1"/>
</dbReference>
<dbReference type="EMBL" id="RRAZ01000008">
    <property type="protein sequence ID" value="RRH76142.1"/>
    <property type="molecule type" value="Genomic_DNA"/>
</dbReference>
<keyword evidence="8" id="KW-1185">Reference proteome</keyword>
<keyword evidence="5 7" id="KW-0067">ATP-binding</keyword>
<organism evidence="7 8">
    <name type="scientific">Falsigemmobacter faecalis</name>
    <dbReference type="NCBI Taxonomy" id="2488730"/>
    <lineage>
        <taxon>Bacteria</taxon>
        <taxon>Pseudomonadati</taxon>
        <taxon>Pseudomonadota</taxon>
        <taxon>Alphaproteobacteria</taxon>
        <taxon>Rhodobacterales</taxon>
        <taxon>Paracoccaceae</taxon>
        <taxon>Falsigemmobacter</taxon>
    </lineage>
</organism>
<dbReference type="OrthoDB" id="9802264at2"/>
<evidence type="ECO:0000256" key="4">
    <source>
        <dbReference type="ARBA" id="ARBA00022741"/>
    </source>
</evidence>
<protein>
    <submittedName>
        <fullName evidence="7">ABC transporter ATP-binding protein</fullName>
    </submittedName>
</protein>
<dbReference type="PROSITE" id="PS50893">
    <property type="entry name" value="ABC_TRANSPORTER_2"/>
    <property type="match status" value="1"/>
</dbReference>
<accession>A0A3P3DRH3</accession>
<dbReference type="CDD" id="cd03257">
    <property type="entry name" value="ABC_NikE_OppD_transporters"/>
    <property type="match status" value="1"/>
</dbReference>
<dbReference type="PROSITE" id="PS00211">
    <property type="entry name" value="ABC_TRANSPORTER_1"/>
    <property type="match status" value="1"/>
</dbReference>
<dbReference type="Proteomes" id="UP000282125">
    <property type="component" value="Unassembled WGS sequence"/>
</dbReference>
<reference evidence="7 8" key="1">
    <citation type="submission" date="2018-11" db="EMBL/GenBank/DDBJ databases">
        <title>Gemmobacter sp. nov., YIM 102744-1 draft genome.</title>
        <authorList>
            <person name="Li G."/>
            <person name="Jiang Y."/>
        </authorList>
    </citation>
    <scope>NUCLEOTIDE SEQUENCE [LARGE SCALE GENOMIC DNA]</scope>
    <source>
        <strain evidence="7 8">YIM 102744-1</strain>
    </source>
</reference>
<sequence>MAARPAAPVISLKGRSQMSDPLVSIRHLSRSFDIGSGRSRQVLKAVEDVSFHINRGETLGLVGESGSGKSTIGKMLVGSLPPSSGEMEILGQTITAGSGRRDWRRLRERVQFVFQDPHAALNPRMRVGQSIAEPLEIQGKLSRAERVARVADLMDLVGLPPSWTERFPHEFSGGQRQRIVIARALALNPEFVICDEAVASLDVSMQAQIINLLKDLQDRLGLSYLFIAHDLAVVRAASHRIAVLYAGQVVETAPRSDLFRTPLHPYTRALLDAVPRARRRGERPPVLGGEVPSLLNKPKGCNFSTRCPLANDHCRRVEPALRSFGPRQVACHFAGEGGDAISAA</sequence>
<dbReference type="AlphaFoldDB" id="A0A3P3DRH3"/>
<dbReference type="InterPro" id="IPR013563">
    <property type="entry name" value="Oligopep_ABC_C"/>
</dbReference>